<dbReference type="RefSeq" id="WP_161016911.1">
    <property type="nucleotide sequence ID" value="NZ_WWCK01000009.1"/>
</dbReference>
<gene>
    <name evidence="1" type="ORF">GTP45_26605</name>
</gene>
<dbReference type="EMBL" id="WWCK01000009">
    <property type="protein sequence ID" value="MYM70349.1"/>
    <property type="molecule type" value="Genomic_DNA"/>
</dbReference>
<comment type="caution">
    <text evidence="1">The sequence shown here is derived from an EMBL/GenBank/DDBJ whole genome shotgun (WGS) entry which is preliminary data.</text>
</comment>
<organism evidence="1 2">
    <name type="scientific">Duganella rivi</name>
    <dbReference type="NCBI Taxonomy" id="2666083"/>
    <lineage>
        <taxon>Bacteria</taxon>
        <taxon>Pseudomonadati</taxon>
        <taxon>Pseudomonadota</taxon>
        <taxon>Betaproteobacteria</taxon>
        <taxon>Burkholderiales</taxon>
        <taxon>Oxalobacteraceae</taxon>
        <taxon>Telluria group</taxon>
        <taxon>Duganella</taxon>
    </lineage>
</organism>
<keyword evidence="2" id="KW-1185">Reference proteome</keyword>
<name>A0A7X4GXF8_9BURK</name>
<accession>A0A7X4GXF8</accession>
<dbReference type="InterPro" id="IPR025427">
    <property type="entry name" value="DUF4160"/>
</dbReference>
<evidence type="ECO:0000313" key="1">
    <source>
        <dbReference type="EMBL" id="MYM70349.1"/>
    </source>
</evidence>
<reference evidence="1 2" key="1">
    <citation type="submission" date="2019-12" db="EMBL/GenBank/DDBJ databases">
        <title>Novel species isolated from a subtropical stream in China.</title>
        <authorList>
            <person name="Lu H."/>
        </authorList>
    </citation>
    <scope>NUCLEOTIDE SEQUENCE [LARGE SCALE GENOMIC DNA]</scope>
    <source>
        <strain evidence="1 2">FT55W</strain>
    </source>
</reference>
<sequence>MPTVLILSGLKFVIYFNDHSPAHVHVFAHGCEVVLDLYCPDGPPEMRENYGFSLKEVRKIIDALTTHVATLCAKWKGLYGHY</sequence>
<dbReference type="Pfam" id="PF13711">
    <property type="entry name" value="DUF4160"/>
    <property type="match status" value="1"/>
</dbReference>
<proteinExistence type="predicted"/>
<protein>
    <submittedName>
        <fullName evidence="1">DUF4160 domain-containing protein</fullName>
    </submittedName>
</protein>
<evidence type="ECO:0000313" key="2">
    <source>
        <dbReference type="Proteomes" id="UP000450012"/>
    </source>
</evidence>
<dbReference type="AlphaFoldDB" id="A0A7X4GXF8"/>
<dbReference type="Proteomes" id="UP000450012">
    <property type="component" value="Unassembled WGS sequence"/>
</dbReference>